<dbReference type="EMBL" id="FNHE01000004">
    <property type="protein sequence ID" value="SDM23092.1"/>
    <property type="molecule type" value="Genomic_DNA"/>
</dbReference>
<dbReference type="OrthoDB" id="9802739at2"/>
<dbReference type="GO" id="GO:0005829">
    <property type="term" value="C:cytosol"/>
    <property type="evidence" value="ECO:0007669"/>
    <property type="project" value="TreeGrafter"/>
</dbReference>
<dbReference type="PIRSF" id="PIRSF000110">
    <property type="entry name" value="G6PD"/>
    <property type="match status" value="1"/>
</dbReference>
<keyword evidence="10" id="KW-1185">Reference proteome</keyword>
<keyword evidence="4 6" id="KW-0560">Oxidoreductase</keyword>
<dbReference type="GO" id="GO:0050661">
    <property type="term" value="F:NADP binding"/>
    <property type="evidence" value="ECO:0007669"/>
    <property type="project" value="UniProtKB-UniRule"/>
</dbReference>
<evidence type="ECO:0000313" key="10">
    <source>
        <dbReference type="Proteomes" id="UP000198680"/>
    </source>
</evidence>
<keyword evidence="2 6" id="KW-0313">Glucose metabolism</keyword>
<feature type="binding site" evidence="6">
    <location>
        <position position="184"/>
    </location>
    <ligand>
        <name>substrate</name>
    </ligand>
</feature>
<dbReference type="SUPFAM" id="SSF55347">
    <property type="entry name" value="Glyceraldehyde-3-phosphate dehydrogenase-like, C-terminal domain"/>
    <property type="match status" value="1"/>
</dbReference>
<feature type="binding site" evidence="6">
    <location>
        <position position="52"/>
    </location>
    <ligand>
        <name>NADP(+)</name>
        <dbReference type="ChEBI" id="CHEBI:58349"/>
    </ligand>
</feature>
<dbReference type="GO" id="GO:0006006">
    <property type="term" value="P:glucose metabolic process"/>
    <property type="evidence" value="ECO:0007669"/>
    <property type="project" value="UniProtKB-KW"/>
</dbReference>
<comment type="catalytic activity">
    <reaction evidence="6">
        <text>D-glucose 6-phosphate + NADP(+) = 6-phospho-D-glucono-1,5-lactone + NADPH + H(+)</text>
        <dbReference type="Rhea" id="RHEA:15841"/>
        <dbReference type="ChEBI" id="CHEBI:15378"/>
        <dbReference type="ChEBI" id="CHEBI:57783"/>
        <dbReference type="ChEBI" id="CHEBI:57955"/>
        <dbReference type="ChEBI" id="CHEBI:58349"/>
        <dbReference type="ChEBI" id="CHEBI:61548"/>
        <dbReference type="EC" id="1.1.1.49"/>
    </reaction>
</comment>
<dbReference type="NCBIfam" id="TIGR00871">
    <property type="entry name" value="zwf"/>
    <property type="match status" value="1"/>
</dbReference>
<feature type="binding site" evidence="6">
    <location>
        <position position="241"/>
    </location>
    <ligand>
        <name>substrate</name>
    </ligand>
</feature>
<feature type="binding site" evidence="6">
    <location>
        <position position="347"/>
    </location>
    <ligand>
        <name>substrate</name>
    </ligand>
</feature>
<dbReference type="Proteomes" id="UP000198680">
    <property type="component" value="Unassembled WGS sequence"/>
</dbReference>
<dbReference type="InterPro" id="IPR036291">
    <property type="entry name" value="NAD(P)-bd_dom_sf"/>
</dbReference>
<organism evidence="9 10">
    <name type="scientific">Geodermatophilus siccatus</name>
    <dbReference type="NCBI Taxonomy" id="1137991"/>
    <lineage>
        <taxon>Bacteria</taxon>
        <taxon>Bacillati</taxon>
        <taxon>Actinomycetota</taxon>
        <taxon>Actinomycetes</taxon>
        <taxon>Geodermatophilales</taxon>
        <taxon>Geodermatophilaceae</taxon>
        <taxon>Geodermatophilus</taxon>
    </lineage>
</organism>
<evidence type="ECO:0000256" key="2">
    <source>
        <dbReference type="ARBA" id="ARBA00022526"/>
    </source>
</evidence>
<dbReference type="PANTHER" id="PTHR23429">
    <property type="entry name" value="GLUCOSE-6-PHOSPHATE 1-DEHYDROGENASE G6PD"/>
    <property type="match status" value="1"/>
</dbReference>
<keyword evidence="5 6" id="KW-0119">Carbohydrate metabolism</keyword>
<feature type="active site" description="Proton acceptor" evidence="6">
    <location>
        <position position="246"/>
    </location>
</feature>
<dbReference type="PRINTS" id="PR00079">
    <property type="entry name" value="G6PDHDRGNASE"/>
</dbReference>
<evidence type="ECO:0000313" key="9">
    <source>
        <dbReference type="EMBL" id="SDM23092.1"/>
    </source>
</evidence>
<dbReference type="Pfam" id="PF02781">
    <property type="entry name" value="G6PD_C"/>
    <property type="match status" value="1"/>
</dbReference>
<dbReference type="Pfam" id="PF00479">
    <property type="entry name" value="G6PD_N"/>
    <property type="match status" value="1"/>
</dbReference>
<comment type="pathway">
    <text evidence="1 6">Carbohydrate degradation; pentose phosphate pathway; D-ribulose 5-phosphate from D-glucose 6-phosphate (oxidative stage): step 1/3.</text>
</comment>
<accession>A0A1G9RIE7</accession>
<dbReference type="GO" id="GO:0009051">
    <property type="term" value="P:pentose-phosphate shunt, oxidative branch"/>
    <property type="evidence" value="ECO:0007669"/>
    <property type="project" value="TreeGrafter"/>
</dbReference>
<dbReference type="PANTHER" id="PTHR23429:SF0">
    <property type="entry name" value="GLUCOSE-6-PHOSPHATE 1-DEHYDROGENASE"/>
    <property type="match status" value="1"/>
</dbReference>
<keyword evidence="3 6" id="KW-0521">NADP</keyword>
<proteinExistence type="inferred from homology"/>
<evidence type="ECO:0000259" key="8">
    <source>
        <dbReference type="Pfam" id="PF02781"/>
    </source>
</evidence>
<feature type="binding site" evidence="6">
    <location>
        <position position="154"/>
    </location>
    <ligand>
        <name>NADP(+)</name>
        <dbReference type="ChEBI" id="CHEBI:58349"/>
    </ligand>
</feature>
<feature type="binding site" evidence="6">
    <location>
        <position position="222"/>
    </location>
    <ligand>
        <name>substrate</name>
    </ligand>
</feature>
<evidence type="ECO:0000256" key="1">
    <source>
        <dbReference type="ARBA" id="ARBA00004937"/>
    </source>
</evidence>
<gene>
    <name evidence="6" type="primary">zwf</name>
    <name evidence="9" type="ORF">SAMN05660642_01942</name>
</gene>
<sequence>MTTSEERRAPACVLVIFGASGDLTARKLLPALERLAAYGALPPEVALVGVARTVMTDEEFGAYCREKVPGTDNPRWADLVSRARYVHGGYDDPATYTRLAEVLGECDRTHGTAANRVYYLATPPRLFGPIALSLGKAGLGTPAGDAFVRAVIEKPFGWDEDSARELYADLTSAFTEEQIFRIDHYLAKETVQNLLALRFANSIFEPIWNRTWVDNVQITVAETLGVGERGGFYETTGAMRDIVQNHVLQVLSLFLMEPPTSFHPEAIRDEKVKLLRAIRPVDGERDIATNAVRGQYTRGGTRADLMPGYREEPGVDPLSSTETFVAMRLDIDNWRWTGVPVYVRTGKRLPARVTEVAMQFHRPPHLPLFPGTAADLEPDTLVVRVQPDEGLSLRFGAKVPGHAFRVQKASMDFSYQSFEEQSPDAYERVILDALVGDPTLFIRADEVGRSWHIVDPVLRYWAADPRPIPLYQAATWGPPEATALITRDGRSWRHST</sequence>
<comment type="similarity">
    <text evidence="6">Belongs to the glucose-6-phosphate dehydrogenase family.</text>
</comment>
<dbReference type="SUPFAM" id="SSF51735">
    <property type="entry name" value="NAD(P)-binding Rossmann-fold domains"/>
    <property type="match status" value="1"/>
</dbReference>
<evidence type="ECO:0000259" key="7">
    <source>
        <dbReference type="Pfam" id="PF00479"/>
    </source>
</evidence>
<dbReference type="AlphaFoldDB" id="A0A1G9RIE7"/>
<dbReference type="Gene3D" id="3.40.50.720">
    <property type="entry name" value="NAD(P)-binding Rossmann-like Domain"/>
    <property type="match status" value="1"/>
</dbReference>
<dbReference type="UniPathway" id="UPA00115">
    <property type="reaction ID" value="UER00408"/>
</dbReference>
<dbReference type="Gene3D" id="3.30.360.10">
    <property type="entry name" value="Dihydrodipicolinate Reductase, domain 2"/>
    <property type="match status" value="1"/>
</dbReference>
<name>A0A1G9RIE7_9ACTN</name>
<feature type="binding site" evidence="6">
    <location>
        <position position="188"/>
    </location>
    <ligand>
        <name>substrate</name>
    </ligand>
</feature>
<dbReference type="STRING" id="1137991.SAMN05660642_01942"/>
<evidence type="ECO:0000256" key="4">
    <source>
        <dbReference type="ARBA" id="ARBA00023002"/>
    </source>
</evidence>
<dbReference type="EC" id="1.1.1.49" evidence="6"/>
<dbReference type="InterPro" id="IPR022674">
    <property type="entry name" value="G6P_DH_NAD-bd"/>
</dbReference>
<dbReference type="HAMAP" id="MF_00966">
    <property type="entry name" value="G6PD"/>
    <property type="match status" value="1"/>
</dbReference>
<dbReference type="RefSeq" id="WP_091216988.1">
    <property type="nucleotide sequence ID" value="NZ_FNHE01000004.1"/>
</dbReference>
<comment type="caution">
    <text evidence="6">Lacks conserved residue(s) required for the propagation of feature annotation.</text>
</comment>
<dbReference type="InterPro" id="IPR022675">
    <property type="entry name" value="G6P_DH_C"/>
</dbReference>
<evidence type="ECO:0000256" key="6">
    <source>
        <dbReference type="HAMAP-Rule" id="MF_00966"/>
    </source>
</evidence>
<feature type="domain" description="Glucose-6-phosphate dehydrogenase NAD-binding" evidence="7">
    <location>
        <begin position="15"/>
        <end position="193"/>
    </location>
</feature>
<evidence type="ECO:0000256" key="3">
    <source>
        <dbReference type="ARBA" id="ARBA00022857"/>
    </source>
</evidence>
<evidence type="ECO:0000256" key="5">
    <source>
        <dbReference type="ARBA" id="ARBA00023277"/>
    </source>
</evidence>
<dbReference type="InterPro" id="IPR001282">
    <property type="entry name" value="G6P_DH"/>
</dbReference>
<feature type="domain" description="Glucose-6-phosphate dehydrogenase C-terminal" evidence="8">
    <location>
        <begin position="195"/>
        <end position="493"/>
    </location>
</feature>
<protein>
    <recommendedName>
        <fullName evidence="6">Glucose-6-phosphate 1-dehydrogenase</fullName>
        <shortName evidence="6">G6PD</shortName>
        <ecNumber evidence="6">1.1.1.49</ecNumber>
    </recommendedName>
</protein>
<comment type="function">
    <text evidence="6">Catalyzes the oxidation of glucose 6-phosphate to 6-phosphogluconolactone.</text>
</comment>
<dbReference type="GO" id="GO:0004345">
    <property type="term" value="F:glucose-6-phosphate dehydrogenase activity"/>
    <property type="evidence" value="ECO:0007669"/>
    <property type="project" value="UniProtKB-UniRule"/>
</dbReference>
<reference evidence="10" key="1">
    <citation type="submission" date="2016-10" db="EMBL/GenBank/DDBJ databases">
        <authorList>
            <person name="Varghese N."/>
            <person name="Submissions S."/>
        </authorList>
    </citation>
    <scope>NUCLEOTIDE SEQUENCE [LARGE SCALE GENOMIC DNA]</scope>
    <source>
        <strain evidence="10">DSM 45419</strain>
    </source>
</reference>
<dbReference type="NCBIfam" id="NF009492">
    <property type="entry name" value="PRK12853.1-3"/>
    <property type="match status" value="1"/>
</dbReference>